<feature type="compositionally biased region" description="Basic residues" evidence="1">
    <location>
        <begin position="503"/>
        <end position="530"/>
    </location>
</feature>
<dbReference type="Proteomes" id="UP000032180">
    <property type="component" value="Chromosome 2"/>
</dbReference>
<dbReference type="HOGENOM" id="CLU_030842_0_0_1"/>
<accession>A0A0D9VJY6</accession>
<keyword evidence="3" id="KW-1185">Reference proteome</keyword>
<organism evidence="2 3">
    <name type="scientific">Leersia perrieri</name>
    <dbReference type="NCBI Taxonomy" id="77586"/>
    <lineage>
        <taxon>Eukaryota</taxon>
        <taxon>Viridiplantae</taxon>
        <taxon>Streptophyta</taxon>
        <taxon>Embryophyta</taxon>
        <taxon>Tracheophyta</taxon>
        <taxon>Spermatophyta</taxon>
        <taxon>Magnoliopsida</taxon>
        <taxon>Liliopsida</taxon>
        <taxon>Poales</taxon>
        <taxon>Poaceae</taxon>
        <taxon>BOP clade</taxon>
        <taxon>Oryzoideae</taxon>
        <taxon>Oryzeae</taxon>
        <taxon>Oryzinae</taxon>
        <taxon>Leersia</taxon>
    </lineage>
</organism>
<name>A0A0D9VJY6_9ORYZ</name>
<protein>
    <submittedName>
        <fullName evidence="2">Uncharacterized protein</fullName>
    </submittedName>
</protein>
<feature type="region of interest" description="Disordered" evidence="1">
    <location>
        <begin position="356"/>
        <end position="380"/>
    </location>
</feature>
<sequence>MEAVWNTSGQLHLRDNLQVRRPRVHHHEPVLAGALVVDVAHHVAVVLVAVPLDVVGHEERFTGEAPGPKVAARHGAVACAGEVEVELGHAADLGHGVADAEVSVPVAAAEAGRVDDAEVEVTGGERGPRDGAGAEVDANLLDAGVDELHPLQRVLDGEDVWRHKHDLLAAGLLPRVHRVHHVEPGHLEPPHLRLVGGVARDHAETWHLVGVGSHGRAAADHHVHGFHHDLNLREDGVPLGDCEVVQERRLLHGEERHVRALVPGRVEPKVCDERRHGPVAEREELAGDGVFLGVRGHAHDESAAEVTPADRGDLAGVRVDAHGVGEVGLAERVEAGAEVGEAGVGEPGALQQVHLPRQDPRRRDGAARHPGHAVESREHVGHHGRARVALYEVLVRLHVARAQDGVIVFASGREEEGVEHAVAVEQVVRPTREVLRVGPVSDVRAAGEASRDGAAHDGARRRRQLVHWREVARQHVARVHRRPQRRRVDERVDHPLQRVAERHRQRGGRRRRRRPAARRPRLSLPRRHPPICRRDSDRSCSLDLGHQWLVFSLVLLWSGSRGGDGCRRRGENSGGGCSRRRRGGGVLLPAVAGVLRGSRGRRRDVRKPRGPHGE</sequence>
<evidence type="ECO:0000256" key="1">
    <source>
        <dbReference type="SAM" id="MobiDB-lite"/>
    </source>
</evidence>
<dbReference type="AlphaFoldDB" id="A0A0D9VJY6"/>
<feature type="region of interest" description="Disordered" evidence="1">
    <location>
        <begin position="476"/>
        <end position="530"/>
    </location>
</feature>
<feature type="region of interest" description="Disordered" evidence="1">
    <location>
        <begin position="564"/>
        <end position="583"/>
    </location>
</feature>
<feature type="compositionally biased region" description="Basic residues" evidence="1">
    <location>
        <begin position="476"/>
        <end position="485"/>
    </location>
</feature>
<reference evidence="2 3" key="1">
    <citation type="submission" date="2012-08" db="EMBL/GenBank/DDBJ databases">
        <title>Oryza genome evolution.</title>
        <authorList>
            <person name="Wing R.A."/>
        </authorList>
    </citation>
    <scope>NUCLEOTIDE SEQUENCE</scope>
</reference>
<reference evidence="3" key="2">
    <citation type="submission" date="2013-12" db="EMBL/GenBank/DDBJ databases">
        <authorList>
            <person name="Yu Y."/>
            <person name="Lee S."/>
            <person name="de Baynast K."/>
            <person name="Wissotski M."/>
            <person name="Liu L."/>
            <person name="Talag J."/>
            <person name="Goicoechea J."/>
            <person name="Angelova A."/>
            <person name="Jetty R."/>
            <person name="Kudrna D."/>
            <person name="Golser W."/>
            <person name="Rivera L."/>
            <person name="Zhang J."/>
            <person name="Wing R."/>
        </authorList>
    </citation>
    <scope>NUCLEOTIDE SEQUENCE</scope>
</reference>
<feature type="compositionally biased region" description="Basic and acidic residues" evidence="1">
    <location>
        <begin position="486"/>
        <end position="502"/>
    </location>
</feature>
<reference evidence="2" key="3">
    <citation type="submission" date="2015-04" db="UniProtKB">
        <authorList>
            <consortium name="EnsemblPlants"/>
        </authorList>
    </citation>
    <scope>IDENTIFICATION</scope>
</reference>
<evidence type="ECO:0000313" key="2">
    <source>
        <dbReference type="EnsemblPlants" id="LPERR02G23860.1"/>
    </source>
</evidence>
<evidence type="ECO:0000313" key="3">
    <source>
        <dbReference type="Proteomes" id="UP000032180"/>
    </source>
</evidence>
<dbReference type="Gramene" id="LPERR02G23860.1">
    <property type="protein sequence ID" value="LPERR02G23860.1"/>
    <property type="gene ID" value="LPERR02G23860"/>
</dbReference>
<dbReference type="EnsemblPlants" id="LPERR02G23860.1">
    <property type="protein sequence ID" value="LPERR02G23860.1"/>
    <property type="gene ID" value="LPERR02G23860"/>
</dbReference>
<proteinExistence type="predicted"/>